<feature type="domain" description="GST N-terminal" evidence="2">
    <location>
        <begin position="1"/>
        <end position="80"/>
    </location>
</feature>
<dbReference type="CDD" id="cd03188">
    <property type="entry name" value="GST_C_Beta"/>
    <property type="match status" value="1"/>
</dbReference>
<reference evidence="5" key="1">
    <citation type="journal article" date="2014" name="BMC Genomics">
        <title>Genome characteristics reveal the impact of lichenization on lichen-forming fungus Endocarpon pusillum Hedwig (Verrucariales, Ascomycota).</title>
        <authorList>
            <person name="Wang Y.-Y."/>
            <person name="Liu B."/>
            <person name="Zhang X.-Y."/>
            <person name="Zhou Q.-M."/>
            <person name="Zhang T."/>
            <person name="Li H."/>
            <person name="Yu Y.-F."/>
            <person name="Zhang X.-L."/>
            <person name="Hao X.-Y."/>
            <person name="Wang M."/>
            <person name="Wang L."/>
            <person name="Wei J.-C."/>
        </authorList>
    </citation>
    <scope>NUCLEOTIDE SEQUENCE [LARGE SCALE GENOMIC DNA]</scope>
    <source>
        <strain evidence="5">Z07020 / HMAS-L-300199</strain>
    </source>
</reference>
<dbReference type="Gene3D" id="3.40.30.10">
    <property type="entry name" value="Glutaredoxin"/>
    <property type="match status" value="1"/>
</dbReference>
<dbReference type="AlphaFoldDB" id="U1GBV5"/>
<dbReference type="InterPro" id="IPR004045">
    <property type="entry name" value="Glutathione_S-Trfase_N"/>
</dbReference>
<dbReference type="SFLD" id="SFLDG01150">
    <property type="entry name" value="Main.1:_Beta-like"/>
    <property type="match status" value="1"/>
</dbReference>
<protein>
    <recommendedName>
        <fullName evidence="6">Glutathione S-transferase</fullName>
    </recommendedName>
</protein>
<evidence type="ECO:0000313" key="5">
    <source>
        <dbReference type="Proteomes" id="UP000019373"/>
    </source>
</evidence>
<gene>
    <name evidence="4" type="ORF">EPUS_04824</name>
</gene>
<dbReference type="InterPro" id="IPR010987">
    <property type="entry name" value="Glutathione-S-Trfase_C-like"/>
</dbReference>
<dbReference type="PROSITE" id="PS50405">
    <property type="entry name" value="GST_CTER"/>
    <property type="match status" value="1"/>
</dbReference>
<dbReference type="Pfam" id="PF02798">
    <property type="entry name" value="GST_N"/>
    <property type="match status" value="1"/>
</dbReference>
<dbReference type="PANTHER" id="PTHR44051">
    <property type="entry name" value="GLUTATHIONE S-TRANSFERASE-RELATED"/>
    <property type="match status" value="1"/>
</dbReference>
<dbReference type="PANTHER" id="PTHR44051:SF8">
    <property type="entry name" value="GLUTATHIONE S-TRANSFERASE GSTA"/>
    <property type="match status" value="1"/>
</dbReference>
<dbReference type="InterPro" id="IPR040079">
    <property type="entry name" value="Glutathione_S-Trfase"/>
</dbReference>
<dbReference type="Proteomes" id="UP000019373">
    <property type="component" value="Unassembled WGS sequence"/>
</dbReference>
<dbReference type="SUPFAM" id="SSF52833">
    <property type="entry name" value="Thioredoxin-like"/>
    <property type="match status" value="1"/>
</dbReference>
<comment type="similarity">
    <text evidence="1">Belongs to the GST superfamily.</text>
</comment>
<sequence>MAVIKLWYSPGACSLASQILLKETGVDYEAAMVDIGHGTPEEFRTINPKLRIPVLSIDGQVITESPAILTAISQFSPEKHLMGKTNLEIVRTYEWLNWLSGTLHAQAFGGFIRPHRFSDDPSTHELIRAKSLKTIRECYDKIDQDLSSVHAVGDSFTAVDAYLYVFYRWGEHHGMGMKKYPKYTNLVVELVKRQSVQEALDMEGVLYYVPR</sequence>
<dbReference type="SFLD" id="SFLDS00019">
    <property type="entry name" value="Glutathione_Transferase_(cytos"/>
    <property type="match status" value="1"/>
</dbReference>
<accession>U1GBV5</accession>
<dbReference type="PROSITE" id="PS50404">
    <property type="entry name" value="GST_NTER"/>
    <property type="match status" value="1"/>
</dbReference>
<dbReference type="InterPro" id="IPR036249">
    <property type="entry name" value="Thioredoxin-like_sf"/>
</dbReference>
<evidence type="ECO:0000259" key="3">
    <source>
        <dbReference type="PROSITE" id="PS50405"/>
    </source>
</evidence>
<organism evidence="4 5">
    <name type="scientific">Endocarpon pusillum (strain Z07020 / HMAS-L-300199)</name>
    <name type="common">Lichen-forming fungus</name>
    <dbReference type="NCBI Taxonomy" id="1263415"/>
    <lineage>
        <taxon>Eukaryota</taxon>
        <taxon>Fungi</taxon>
        <taxon>Dikarya</taxon>
        <taxon>Ascomycota</taxon>
        <taxon>Pezizomycotina</taxon>
        <taxon>Eurotiomycetes</taxon>
        <taxon>Chaetothyriomycetidae</taxon>
        <taxon>Verrucariales</taxon>
        <taxon>Verrucariaceae</taxon>
        <taxon>Endocarpon</taxon>
    </lineage>
</organism>
<dbReference type="SUPFAM" id="SSF47616">
    <property type="entry name" value="GST C-terminal domain-like"/>
    <property type="match status" value="1"/>
</dbReference>
<dbReference type="OrthoDB" id="2309723at2759"/>
<evidence type="ECO:0008006" key="6">
    <source>
        <dbReference type="Google" id="ProtNLM"/>
    </source>
</evidence>
<keyword evidence="5" id="KW-1185">Reference proteome</keyword>
<dbReference type="OMA" id="WARAVKL"/>
<name>U1GBV5_ENDPU</name>
<dbReference type="SFLD" id="SFLDG00358">
    <property type="entry name" value="Main_(cytGST)"/>
    <property type="match status" value="1"/>
</dbReference>
<feature type="domain" description="GST C-terminal" evidence="3">
    <location>
        <begin position="85"/>
        <end position="211"/>
    </location>
</feature>
<dbReference type="Gene3D" id="1.20.1050.10">
    <property type="match status" value="1"/>
</dbReference>
<dbReference type="InterPro" id="IPR036282">
    <property type="entry name" value="Glutathione-S-Trfase_C_sf"/>
</dbReference>
<proteinExistence type="inferred from homology"/>
<evidence type="ECO:0000256" key="1">
    <source>
        <dbReference type="ARBA" id="ARBA00007409"/>
    </source>
</evidence>
<dbReference type="HOGENOM" id="CLU_011226_6_1_1"/>
<dbReference type="CDD" id="cd03057">
    <property type="entry name" value="GST_N_Beta"/>
    <property type="match status" value="1"/>
</dbReference>
<dbReference type="EMBL" id="KE720820">
    <property type="protein sequence ID" value="ERF75042.1"/>
    <property type="molecule type" value="Genomic_DNA"/>
</dbReference>
<evidence type="ECO:0000259" key="2">
    <source>
        <dbReference type="PROSITE" id="PS50404"/>
    </source>
</evidence>
<evidence type="ECO:0000313" key="4">
    <source>
        <dbReference type="EMBL" id="ERF75042.1"/>
    </source>
</evidence>
<dbReference type="RefSeq" id="XP_007787571.1">
    <property type="nucleotide sequence ID" value="XM_007789381.1"/>
</dbReference>
<dbReference type="eggNOG" id="ENOG502SDBJ">
    <property type="taxonomic scope" value="Eukaryota"/>
</dbReference>
<dbReference type="GeneID" id="19239777"/>